<sequence>MDIDSITKRPLGQVAEKIRADLRKAQTVKNLKSYASWIKRTKYGLPPLYCTPDMFVVSMSNTLMARFLDLDFSGALIGKQDDVIARLAKPANAMFRTLGADIFNMSWIMGRDVGGNYWLNCAVRKDHWPGIEKQLEKKSDSNIRARL</sequence>
<accession>A0ABR0S9T9</accession>
<gene>
    <name evidence="1" type="ORF">PT974_10429</name>
</gene>
<organism evidence="1 2">
    <name type="scientific">Cladobotryum mycophilum</name>
    <dbReference type="NCBI Taxonomy" id="491253"/>
    <lineage>
        <taxon>Eukaryota</taxon>
        <taxon>Fungi</taxon>
        <taxon>Dikarya</taxon>
        <taxon>Ascomycota</taxon>
        <taxon>Pezizomycotina</taxon>
        <taxon>Sordariomycetes</taxon>
        <taxon>Hypocreomycetidae</taxon>
        <taxon>Hypocreales</taxon>
        <taxon>Hypocreaceae</taxon>
        <taxon>Cladobotryum</taxon>
    </lineage>
</organism>
<dbReference type="EMBL" id="JAVFKD010000015">
    <property type="protein sequence ID" value="KAK5988932.1"/>
    <property type="molecule type" value="Genomic_DNA"/>
</dbReference>
<evidence type="ECO:0000313" key="2">
    <source>
        <dbReference type="Proteomes" id="UP001338125"/>
    </source>
</evidence>
<reference evidence="1 2" key="1">
    <citation type="submission" date="2024-01" db="EMBL/GenBank/DDBJ databases">
        <title>Complete genome of Cladobotryum mycophilum ATHUM6906.</title>
        <authorList>
            <person name="Christinaki A.C."/>
            <person name="Myridakis A.I."/>
            <person name="Kouvelis V.N."/>
        </authorList>
    </citation>
    <scope>NUCLEOTIDE SEQUENCE [LARGE SCALE GENOMIC DNA]</scope>
    <source>
        <strain evidence="1 2">ATHUM6906</strain>
    </source>
</reference>
<evidence type="ECO:0000313" key="1">
    <source>
        <dbReference type="EMBL" id="KAK5988932.1"/>
    </source>
</evidence>
<comment type="caution">
    <text evidence="1">The sequence shown here is derived from an EMBL/GenBank/DDBJ whole genome shotgun (WGS) entry which is preliminary data.</text>
</comment>
<protein>
    <submittedName>
        <fullName evidence="1">Acetyltransferase adrJ</fullName>
    </submittedName>
</protein>
<keyword evidence="2" id="KW-1185">Reference proteome</keyword>
<name>A0ABR0S9T9_9HYPO</name>
<proteinExistence type="predicted"/>
<dbReference type="Proteomes" id="UP001338125">
    <property type="component" value="Unassembled WGS sequence"/>
</dbReference>